<protein>
    <recommendedName>
        <fullName evidence="5">G-protein coupled receptors family 1 profile domain-containing protein</fullName>
    </recommendedName>
</protein>
<sequence>MYPVIFGVVLIKSRIRSGQVGSAAHPPKNHTHDGSPHNGSAAPSSHPNDPSPGTKKVSCFGRIAHQSGRQFLMLSLLTLNVAIGLFPAMLYYTLLEVSFIAINPSGMFLVVGTLYALGTILDPILFLVSVKTFKDAFKKMITGR</sequence>
<gene>
    <name evidence="3" type="primary">RvY_08474-1</name>
    <name evidence="3" type="synonym">RvY_08474.1</name>
    <name evidence="3" type="ORF">RvY_08474</name>
</gene>
<keyword evidence="2" id="KW-0472">Membrane</keyword>
<keyword evidence="2" id="KW-0812">Transmembrane</keyword>
<comment type="caution">
    <text evidence="3">The sequence shown here is derived from an EMBL/GenBank/DDBJ whole genome shotgun (WGS) entry which is preliminary data.</text>
</comment>
<evidence type="ECO:0000313" key="4">
    <source>
        <dbReference type="Proteomes" id="UP000186922"/>
    </source>
</evidence>
<evidence type="ECO:0000256" key="2">
    <source>
        <dbReference type="SAM" id="Phobius"/>
    </source>
</evidence>
<organism evidence="3 4">
    <name type="scientific">Ramazzottius varieornatus</name>
    <name type="common">Water bear</name>
    <name type="synonym">Tardigrade</name>
    <dbReference type="NCBI Taxonomy" id="947166"/>
    <lineage>
        <taxon>Eukaryota</taxon>
        <taxon>Metazoa</taxon>
        <taxon>Ecdysozoa</taxon>
        <taxon>Tardigrada</taxon>
        <taxon>Eutardigrada</taxon>
        <taxon>Parachela</taxon>
        <taxon>Hypsibioidea</taxon>
        <taxon>Ramazzottiidae</taxon>
        <taxon>Ramazzottius</taxon>
    </lineage>
</organism>
<accession>A0A1D1V5Z6</accession>
<keyword evidence="4" id="KW-1185">Reference proteome</keyword>
<keyword evidence="2" id="KW-1133">Transmembrane helix</keyword>
<feature type="compositionally biased region" description="Polar residues" evidence="1">
    <location>
        <begin position="37"/>
        <end position="48"/>
    </location>
</feature>
<proteinExistence type="predicted"/>
<feature type="transmembrane region" description="Helical" evidence="2">
    <location>
        <begin position="106"/>
        <end position="130"/>
    </location>
</feature>
<dbReference type="Gene3D" id="1.20.1070.10">
    <property type="entry name" value="Rhodopsin 7-helix transmembrane proteins"/>
    <property type="match status" value="1"/>
</dbReference>
<dbReference type="Proteomes" id="UP000186922">
    <property type="component" value="Unassembled WGS sequence"/>
</dbReference>
<evidence type="ECO:0008006" key="5">
    <source>
        <dbReference type="Google" id="ProtNLM"/>
    </source>
</evidence>
<feature type="region of interest" description="Disordered" evidence="1">
    <location>
        <begin position="20"/>
        <end position="54"/>
    </location>
</feature>
<reference evidence="3 4" key="1">
    <citation type="journal article" date="2016" name="Nat. Commun.">
        <title>Extremotolerant tardigrade genome and improved radiotolerance of human cultured cells by tardigrade-unique protein.</title>
        <authorList>
            <person name="Hashimoto T."/>
            <person name="Horikawa D.D."/>
            <person name="Saito Y."/>
            <person name="Kuwahara H."/>
            <person name="Kozuka-Hata H."/>
            <person name="Shin-I T."/>
            <person name="Minakuchi Y."/>
            <person name="Ohishi K."/>
            <person name="Motoyama A."/>
            <person name="Aizu T."/>
            <person name="Enomoto A."/>
            <person name="Kondo K."/>
            <person name="Tanaka S."/>
            <person name="Hara Y."/>
            <person name="Koshikawa S."/>
            <person name="Sagara H."/>
            <person name="Miura T."/>
            <person name="Yokobori S."/>
            <person name="Miyagawa K."/>
            <person name="Suzuki Y."/>
            <person name="Kubo T."/>
            <person name="Oyama M."/>
            <person name="Kohara Y."/>
            <person name="Fujiyama A."/>
            <person name="Arakawa K."/>
            <person name="Katayama T."/>
            <person name="Toyoda A."/>
            <person name="Kunieda T."/>
        </authorList>
    </citation>
    <scope>NUCLEOTIDE SEQUENCE [LARGE SCALE GENOMIC DNA]</scope>
    <source>
        <strain evidence="3 4">YOKOZUNA-1</strain>
    </source>
</reference>
<dbReference type="EMBL" id="BDGG01000004">
    <property type="protein sequence ID" value="GAU97121.1"/>
    <property type="molecule type" value="Genomic_DNA"/>
</dbReference>
<feature type="transmembrane region" description="Helical" evidence="2">
    <location>
        <begin position="71"/>
        <end position="94"/>
    </location>
</feature>
<dbReference type="AlphaFoldDB" id="A0A1D1V5Z6"/>
<evidence type="ECO:0000313" key="3">
    <source>
        <dbReference type="EMBL" id="GAU97121.1"/>
    </source>
</evidence>
<evidence type="ECO:0000256" key="1">
    <source>
        <dbReference type="SAM" id="MobiDB-lite"/>
    </source>
</evidence>
<name>A0A1D1V5Z6_RAMVA</name>